<comment type="caution">
    <text evidence="2">The sequence shown here is derived from an EMBL/GenBank/DDBJ whole genome shotgun (WGS) entry which is preliminary data.</text>
</comment>
<feature type="transmembrane region" description="Helical" evidence="1">
    <location>
        <begin position="272"/>
        <end position="295"/>
    </location>
</feature>
<keyword evidence="3" id="KW-1185">Reference proteome</keyword>
<reference evidence="2" key="1">
    <citation type="submission" date="2022-01" db="EMBL/GenBank/DDBJ databases">
        <title>Genome Sequence Resource for Two Populations of Ditylenchus destructor, the Migratory Endoparasitic Phytonematode.</title>
        <authorList>
            <person name="Zhang H."/>
            <person name="Lin R."/>
            <person name="Xie B."/>
        </authorList>
    </citation>
    <scope>NUCLEOTIDE SEQUENCE</scope>
    <source>
        <strain evidence="2">BazhouSP</strain>
    </source>
</reference>
<feature type="transmembrane region" description="Helical" evidence="1">
    <location>
        <begin position="106"/>
        <end position="129"/>
    </location>
</feature>
<organism evidence="2 3">
    <name type="scientific">Ditylenchus destructor</name>
    <dbReference type="NCBI Taxonomy" id="166010"/>
    <lineage>
        <taxon>Eukaryota</taxon>
        <taxon>Metazoa</taxon>
        <taxon>Ecdysozoa</taxon>
        <taxon>Nematoda</taxon>
        <taxon>Chromadorea</taxon>
        <taxon>Rhabditida</taxon>
        <taxon>Tylenchina</taxon>
        <taxon>Tylenchomorpha</taxon>
        <taxon>Sphaerularioidea</taxon>
        <taxon>Anguinidae</taxon>
        <taxon>Anguininae</taxon>
        <taxon>Ditylenchus</taxon>
    </lineage>
</organism>
<protein>
    <submittedName>
        <fullName evidence="2">Serpentine type 7TM GPCR chemoreceptor srt domain-containing protein</fullName>
    </submittedName>
</protein>
<keyword evidence="1" id="KW-0472">Membrane</keyword>
<dbReference type="EMBL" id="JAKKPZ010000061">
    <property type="protein sequence ID" value="KAI1704985.1"/>
    <property type="molecule type" value="Genomic_DNA"/>
</dbReference>
<dbReference type="Pfam" id="PF10321">
    <property type="entry name" value="7TM_GPCR_Srt"/>
    <property type="match status" value="1"/>
</dbReference>
<keyword evidence="1" id="KW-0812">Transmembrane</keyword>
<feature type="transmembrane region" description="Helical" evidence="1">
    <location>
        <begin position="241"/>
        <end position="266"/>
    </location>
</feature>
<dbReference type="AlphaFoldDB" id="A0AAD4MXT4"/>
<keyword evidence="1" id="KW-1133">Transmembrane helix</keyword>
<accession>A0AAD4MXT4</accession>
<proteinExistence type="predicted"/>
<evidence type="ECO:0000313" key="3">
    <source>
        <dbReference type="Proteomes" id="UP001201812"/>
    </source>
</evidence>
<dbReference type="Gene3D" id="1.20.1070.10">
    <property type="entry name" value="Rhodopsin 7-helix transmembrane proteins"/>
    <property type="match status" value="1"/>
</dbReference>
<gene>
    <name evidence="2" type="ORF">DdX_13916</name>
</gene>
<feature type="transmembrane region" description="Helical" evidence="1">
    <location>
        <begin position="36"/>
        <end position="60"/>
    </location>
</feature>
<dbReference type="Proteomes" id="UP001201812">
    <property type="component" value="Unassembled WGS sequence"/>
</dbReference>
<feature type="transmembrane region" description="Helical" evidence="1">
    <location>
        <begin position="72"/>
        <end position="94"/>
    </location>
</feature>
<dbReference type="InterPro" id="IPR019425">
    <property type="entry name" value="7TM_GPCR_serpentine_rcpt_Srt"/>
</dbReference>
<dbReference type="PANTHER" id="PTHR23021">
    <property type="entry name" value="SERPENTINE RECEPTOR, CLASS T"/>
    <property type="match status" value="1"/>
</dbReference>
<feature type="transmembrane region" description="Helical" evidence="1">
    <location>
        <begin position="206"/>
        <end position="229"/>
    </location>
</feature>
<name>A0AAD4MXT4_9BILA</name>
<sequence length="358" mass="42032">MEMYFFNPQEWDRLYLNGCRHYDIDLHPLEERKHVIVGWTFVFQFFFYTILYIPCIFVIWKHMKQSCYKFMFVIGITDCLCMIGNAFFTGYFSITGQVFCSNPHLHYWVGLLSLGLWIIETWTDILLALNRCVEATSPRLGDMLFEGKRTWLWFIPVACYSLCYSTFTKPMVFSAVFVTWFFNPHVGYIEDYEETYSNYMHSVHNIMILFGVSCLYIVFVIAMVMKLFTVRAGSKLSVSQWMTFLQVLAISFFNGYSAGLYVYLQYVRITQFLMYTATYSWTTAHGLPCVIYILLNKTIRKDLIKMWKGSFKLNRSNFSSMAKIVPMAGSVQNVSRGTMFHKQKEPKVSIKYTRSSAN</sequence>
<evidence type="ECO:0000256" key="1">
    <source>
        <dbReference type="SAM" id="Phobius"/>
    </source>
</evidence>
<evidence type="ECO:0000313" key="2">
    <source>
        <dbReference type="EMBL" id="KAI1704985.1"/>
    </source>
</evidence>
<dbReference type="PANTHER" id="PTHR23021:SF11">
    <property type="entry name" value="SERPENTINE RECEPTOR, CLASS T"/>
    <property type="match status" value="1"/>
</dbReference>
<dbReference type="SUPFAM" id="SSF81321">
    <property type="entry name" value="Family A G protein-coupled receptor-like"/>
    <property type="match status" value="1"/>
</dbReference>
<feature type="transmembrane region" description="Helical" evidence="1">
    <location>
        <begin position="150"/>
        <end position="167"/>
    </location>
</feature>